<feature type="chain" id="PRO_5015897615" description="Bifunctional inhibitor/plant lipid transfer protein/seed storage helical domain-containing protein" evidence="1">
    <location>
        <begin position="23"/>
        <end position="123"/>
    </location>
</feature>
<name>A0A2V0PIB7_9CHLO</name>
<gene>
    <name evidence="2" type="ORF">Rsub_09751</name>
</gene>
<evidence type="ECO:0000256" key="1">
    <source>
        <dbReference type="SAM" id="SignalP"/>
    </source>
</evidence>
<reference evidence="2 3" key="1">
    <citation type="journal article" date="2018" name="Sci. Rep.">
        <title>Raphidocelis subcapitata (=Pseudokirchneriella subcapitata) provides an insight into genome evolution and environmental adaptations in the Sphaeropleales.</title>
        <authorList>
            <person name="Suzuki S."/>
            <person name="Yamaguchi H."/>
            <person name="Nakajima N."/>
            <person name="Kawachi M."/>
        </authorList>
    </citation>
    <scope>NUCLEOTIDE SEQUENCE [LARGE SCALE GENOMIC DNA]</scope>
    <source>
        <strain evidence="2 3">NIES-35</strain>
    </source>
</reference>
<organism evidence="2 3">
    <name type="scientific">Raphidocelis subcapitata</name>
    <dbReference type="NCBI Taxonomy" id="307507"/>
    <lineage>
        <taxon>Eukaryota</taxon>
        <taxon>Viridiplantae</taxon>
        <taxon>Chlorophyta</taxon>
        <taxon>core chlorophytes</taxon>
        <taxon>Chlorophyceae</taxon>
        <taxon>CS clade</taxon>
        <taxon>Sphaeropleales</taxon>
        <taxon>Selenastraceae</taxon>
        <taxon>Raphidocelis</taxon>
    </lineage>
</organism>
<keyword evidence="1" id="KW-0732">Signal</keyword>
<feature type="signal peptide" evidence="1">
    <location>
        <begin position="1"/>
        <end position="22"/>
    </location>
</feature>
<evidence type="ECO:0000313" key="2">
    <source>
        <dbReference type="EMBL" id="GBF97693.1"/>
    </source>
</evidence>
<dbReference type="AlphaFoldDB" id="A0A2V0PIB7"/>
<dbReference type="STRING" id="307507.A0A2V0PIB7"/>
<dbReference type="EMBL" id="BDRX01000105">
    <property type="protein sequence ID" value="GBF97693.1"/>
    <property type="molecule type" value="Genomic_DNA"/>
</dbReference>
<evidence type="ECO:0000313" key="3">
    <source>
        <dbReference type="Proteomes" id="UP000247498"/>
    </source>
</evidence>
<dbReference type="InParanoid" id="A0A2V0PIB7"/>
<protein>
    <recommendedName>
        <fullName evidence="4">Bifunctional inhibitor/plant lipid transfer protein/seed storage helical domain-containing protein</fullName>
    </recommendedName>
</protein>
<dbReference type="OrthoDB" id="543963at2759"/>
<dbReference type="Proteomes" id="UP000247498">
    <property type="component" value="Unassembled WGS sequence"/>
</dbReference>
<keyword evidence="3" id="KW-1185">Reference proteome</keyword>
<accession>A0A2V0PIB7</accession>
<sequence>MATSRTALCALFLIGMVMHAHCETETFKRCRDAYNAVGGDKGLSGLAPSCAQQPGQGLDFRKCCDEAKSQLTGGKFAGCLCDAEVYSWIEGRISSAGVQGVSPSAAAGFMRMCGIPSVKGGGC</sequence>
<evidence type="ECO:0008006" key="4">
    <source>
        <dbReference type="Google" id="ProtNLM"/>
    </source>
</evidence>
<proteinExistence type="predicted"/>
<comment type="caution">
    <text evidence="2">The sequence shown here is derived from an EMBL/GenBank/DDBJ whole genome shotgun (WGS) entry which is preliminary data.</text>
</comment>